<dbReference type="Proteomes" id="UP000007887">
    <property type="component" value="Chromosome"/>
</dbReference>
<accession>I0GP05</accession>
<protein>
    <submittedName>
        <fullName evidence="1">Uncharacterized protein</fullName>
    </submittedName>
</protein>
<sequence length="38" mass="4374">MTQVHDDDKIVRVCDIYHTITAEYGLNPVSEDLIEKLV</sequence>
<evidence type="ECO:0000313" key="1">
    <source>
        <dbReference type="EMBL" id="BAL82492.1"/>
    </source>
</evidence>
<name>I0GP05_SELRL</name>
<dbReference type="PATRIC" id="fig|927704.6.peg.804"/>
<organism evidence="1 2">
    <name type="scientific">Selenomonas ruminantium subsp. lactilytica (strain NBRC 103574 / TAM6421)</name>
    <dbReference type="NCBI Taxonomy" id="927704"/>
    <lineage>
        <taxon>Bacteria</taxon>
        <taxon>Bacillati</taxon>
        <taxon>Bacillota</taxon>
        <taxon>Negativicutes</taxon>
        <taxon>Selenomonadales</taxon>
        <taxon>Selenomonadaceae</taxon>
        <taxon>Selenomonas</taxon>
    </lineage>
</organism>
<dbReference type="AlphaFoldDB" id="I0GP05"/>
<proteinExistence type="predicted"/>
<reference evidence="1 2" key="1">
    <citation type="submission" date="2011-10" db="EMBL/GenBank/DDBJ databases">
        <title>Whole genome sequence of Selenomonas ruminantium subsp. lactilytica TAM6421.</title>
        <authorList>
            <person name="Oguchi A."/>
            <person name="Ankai A."/>
            <person name="Kaneko J."/>
            <person name="Yamada-Narita S."/>
            <person name="Fukui S."/>
            <person name="Takahashi M."/>
            <person name="Onodera T."/>
            <person name="Kojima S."/>
            <person name="Fushimi T."/>
            <person name="Abe N."/>
            <person name="Kamio Y."/>
            <person name="Yamazaki S."/>
            <person name="Fujita N."/>
        </authorList>
    </citation>
    <scope>NUCLEOTIDE SEQUENCE [LARGE SCALE GENOMIC DNA]</scope>
    <source>
        <strain evidence="2">NBRC 103574 / TAM6421</strain>
    </source>
</reference>
<dbReference type="HOGENOM" id="CLU_3332882_0_0_9"/>
<dbReference type="KEGG" id="sri:SELR_07840"/>
<gene>
    <name evidence="1" type="ordered locus">SELR_07840</name>
</gene>
<evidence type="ECO:0000313" key="2">
    <source>
        <dbReference type="Proteomes" id="UP000007887"/>
    </source>
</evidence>
<dbReference type="EMBL" id="AP012292">
    <property type="protein sequence ID" value="BAL82492.1"/>
    <property type="molecule type" value="Genomic_DNA"/>
</dbReference>